<evidence type="ECO:0000313" key="2">
    <source>
        <dbReference type="EMBL" id="EKC79683.1"/>
    </source>
</evidence>
<organism evidence="2">
    <name type="scientific">human gut metagenome</name>
    <dbReference type="NCBI Taxonomy" id="408170"/>
    <lineage>
        <taxon>unclassified sequences</taxon>
        <taxon>metagenomes</taxon>
        <taxon>organismal metagenomes</taxon>
    </lineage>
</organism>
<name>K1UBX8_9ZZZZ</name>
<gene>
    <name evidence="2" type="ORF">LEA_02186</name>
</gene>
<comment type="caution">
    <text evidence="2">The sequence shown here is derived from an EMBL/GenBank/DDBJ whole genome shotgun (WGS) entry which is preliminary data.</text>
</comment>
<sequence>MFFKIPGLSDNRYLIYAYITYIFYGMMYTGVNIPYGSLASVITDDEIERSSLSMWRSIGAGIGGLPASIILPLIVYTTVTNENGTTAKVLDGTKLSLSVAVLSVLTVIIFFLHFKLTKERITLPPTQNQKDYNLGKAMRALLKTSRLSRFA</sequence>
<dbReference type="EMBL" id="AJWY01001509">
    <property type="protein sequence ID" value="EKC79683.1"/>
    <property type="molecule type" value="Genomic_DNA"/>
</dbReference>
<feature type="transmembrane region" description="Helical" evidence="1">
    <location>
        <begin position="54"/>
        <end position="75"/>
    </location>
</feature>
<reference evidence="2" key="1">
    <citation type="journal article" date="2013" name="Environ. Microbiol.">
        <title>Microbiota from the distal guts of lean and obese adolescents exhibit partial functional redundancy besides clear differences in community structure.</title>
        <authorList>
            <person name="Ferrer M."/>
            <person name="Ruiz A."/>
            <person name="Lanza F."/>
            <person name="Haange S.B."/>
            <person name="Oberbach A."/>
            <person name="Till H."/>
            <person name="Bargiela R."/>
            <person name="Campoy C."/>
            <person name="Segura M.T."/>
            <person name="Richter M."/>
            <person name="von Bergen M."/>
            <person name="Seifert J."/>
            <person name="Suarez A."/>
        </authorList>
    </citation>
    <scope>NUCLEOTIDE SEQUENCE</scope>
</reference>
<feature type="transmembrane region" description="Helical" evidence="1">
    <location>
        <begin position="95"/>
        <end position="114"/>
    </location>
</feature>
<dbReference type="Pfam" id="PF13347">
    <property type="entry name" value="MFS_2"/>
    <property type="match status" value="1"/>
</dbReference>
<dbReference type="InterPro" id="IPR036259">
    <property type="entry name" value="MFS_trans_sf"/>
</dbReference>
<feature type="transmembrane region" description="Helical" evidence="1">
    <location>
        <begin position="13"/>
        <end position="33"/>
    </location>
</feature>
<proteinExistence type="predicted"/>
<keyword evidence="1" id="KW-0472">Membrane</keyword>
<dbReference type="SUPFAM" id="SSF103473">
    <property type="entry name" value="MFS general substrate transporter"/>
    <property type="match status" value="1"/>
</dbReference>
<keyword evidence="1" id="KW-1133">Transmembrane helix</keyword>
<protein>
    <submittedName>
        <fullName evidence="2">Glucuronide permease</fullName>
    </submittedName>
</protein>
<evidence type="ECO:0000256" key="1">
    <source>
        <dbReference type="SAM" id="Phobius"/>
    </source>
</evidence>
<accession>K1UBX8</accession>
<keyword evidence="1" id="KW-0812">Transmembrane</keyword>
<dbReference type="AlphaFoldDB" id="K1UBX8"/>